<dbReference type="PANTHER" id="PTHR43245">
    <property type="entry name" value="BIFUNCTIONAL POLYMYXIN RESISTANCE PROTEIN ARNA"/>
    <property type="match status" value="1"/>
</dbReference>
<reference evidence="2 3" key="1">
    <citation type="submission" date="2017-04" db="EMBL/GenBank/DDBJ databases">
        <title>Weissella cibaria strain m2 complete genome.</title>
        <authorList>
            <person name="Pan Q."/>
            <person name="Tan M."/>
            <person name="Yao F."/>
            <person name="Su S."/>
        </authorList>
    </citation>
    <scope>NUCLEOTIDE SEQUENCE [LARGE SCALE GENOMIC DNA]</scope>
    <source>
        <strain evidence="2 3">M2</strain>
    </source>
</reference>
<dbReference type="PANTHER" id="PTHR43245:SF13">
    <property type="entry name" value="UDP-D-APIOSE_UDP-D-XYLOSE SYNTHASE 2"/>
    <property type="match status" value="1"/>
</dbReference>
<proteinExistence type="predicted"/>
<gene>
    <name evidence="2" type="ORF">B6254_0856</name>
</gene>
<dbReference type="AlphaFoldDB" id="A0A2S1KQR6"/>
<evidence type="ECO:0000313" key="2">
    <source>
        <dbReference type="EMBL" id="AWF95263.1"/>
    </source>
</evidence>
<dbReference type="InterPro" id="IPR001509">
    <property type="entry name" value="Epimerase_deHydtase"/>
</dbReference>
<name>A0A2S1KQR6_9LACO</name>
<accession>A0A2S1KQR6</accession>
<organism evidence="2 3">
    <name type="scientific">Weissella cibaria</name>
    <dbReference type="NCBI Taxonomy" id="137591"/>
    <lineage>
        <taxon>Bacteria</taxon>
        <taxon>Bacillati</taxon>
        <taxon>Bacillota</taxon>
        <taxon>Bacilli</taxon>
        <taxon>Lactobacillales</taxon>
        <taxon>Lactobacillaceae</taxon>
        <taxon>Weissella</taxon>
    </lineage>
</organism>
<feature type="domain" description="NAD-dependent epimerase/dehydratase" evidence="1">
    <location>
        <begin position="16"/>
        <end position="224"/>
    </location>
</feature>
<dbReference type="InterPro" id="IPR036291">
    <property type="entry name" value="NAD(P)-bd_dom_sf"/>
</dbReference>
<dbReference type="InterPro" id="IPR050177">
    <property type="entry name" value="Lipid_A_modif_metabolic_enz"/>
</dbReference>
<evidence type="ECO:0000313" key="3">
    <source>
        <dbReference type="Proteomes" id="UP000244870"/>
    </source>
</evidence>
<dbReference type="Gene3D" id="3.40.50.720">
    <property type="entry name" value="NAD(P)-binding Rossmann-like Domain"/>
    <property type="match status" value="1"/>
</dbReference>
<sequence>MLYFGQGRWSLTMQTILGSNGQIGYELANELYQNYTKELRLVGRHPQKIHDTDQVVVADLTDADQAFRAIQGSDVVYFTVGLPMDTSVWEAQFLQITENVIQAAIKTNAKLAFFDNTYMYQKDATPQTETSPFLPVGRKSVIRAKMATRLLEAMTNEGLEAVIGRAPEFYGPDRTQGITNGMVFDRIKAGERPQIPVSDTALRTFIWTPDASRALALLGNAPDAYGQTWHLPVAPGISYQALLALAEKVVGRPIPYDVIPLSVFQNEATMNRMRTEQLEILVRYQFDNVFITDKFMRRFPDFHVTSFATGIQTILN</sequence>
<protein>
    <recommendedName>
        <fullName evidence="1">NAD-dependent epimerase/dehydratase domain-containing protein</fullName>
    </recommendedName>
</protein>
<evidence type="ECO:0000259" key="1">
    <source>
        <dbReference type="Pfam" id="PF01370"/>
    </source>
</evidence>
<dbReference type="Proteomes" id="UP000244870">
    <property type="component" value="Chromosome"/>
</dbReference>
<dbReference type="SUPFAM" id="SSF51735">
    <property type="entry name" value="NAD(P)-binding Rossmann-fold domains"/>
    <property type="match status" value="1"/>
</dbReference>
<dbReference type="EMBL" id="CP020928">
    <property type="protein sequence ID" value="AWF95263.1"/>
    <property type="molecule type" value="Genomic_DNA"/>
</dbReference>
<dbReference type="Pfam" id="PF01370">
    <property type="entry name" value="Epimerase"/>
    <property type="match status" value="1"/>
</dbReference>